<comment type="catalytic activity">
    <reaction evidence="12 13">
        <text>tRNA(Phe) + L-phenylalanine + ATP = L-phenylalanyl-tRNA(Phe) + AMP + diphosphate + H(+)</text>
        <dbReference type="Rhea" id="RHEA:19413"/>
        <dbReference type="Rhea" id="RHEA-COMP:9668"/>
        <dbReference type="Rhea" id="RHEA-COMP:9699"/>
        <dbReference type="ChEBI" id="CHEBI:15378"/>
        <dbReference type="ChEBI" id="CHEBI:30616"/>
        <dbReference type="ChEBI" id="CHEBI:33019"/>
        <dbReference type="ChEBI" id="CHEBI:58095"/>
        <dbReference type="ChEBI" id="CHEBI:78442"/>
        <dbReference type="ChEBI" id="CHEBI:78531"/>
        <dbReference type="ChEBI" id="CHEBI:456215"/>
        <dbReference type="EC" id="6.1.1.20"/>
    </reaction>
</comment>
<reference evidence="15 16" key="1">
    <citation type="journal article" date="2012" name="Stand. Genomic Sci.">
        <title>Complete genome sequence of the facultatively chemolithoautotrophic and methylotrophic alpha Proteobacterium Starkeya novella type strain (ATCC 8093(T)).</title>
        <authorList>
            <person name="Kappler U."/>
            <person name="Davenport K."/>
            <person name="Beatson S."/>
            <person name="Lucas S."/>
            <person name="Lapidus A."/>
            <person name="Copeland A."/>
            <person name="Berry K.W."/>
            <person name="Glavina Del Rio T."/>
            <person name="Hammon N."/>
            <person name="Dalin E."/>
            <person name="Tice H."/>
            <person name="Pitluck S."/>
            <person name="Richardson P."/>
            <person name="Bruce D."/>
            <person name="Goodwin L.A."/>
            <person name="Han C."/>
            <person name="Tapia R."/>
            <person name="Detter J.C."/>
            <person name="Chang Y.J."/>
            <person name="Jeffries C.D."/>
            <person name="Land M."/>
            <person name="Hauser L."/>
            <person name="Kyrpides N.C."/>
            <person name="Goker M."/>
            <person name="Ivanova N."/>
            <person name="Klenk H.P."/>
            <person name="Woyke T."/>
        </authorList>
    </citation>
    <scope>NUCLEOTIDE SEQUENCE [LARGE SCALE GENOMIC DNA]</scope>
    <source>
        <strain evidence="16">ATCC 8093 / DSM 506 / JCM 20403 / CCM 1077 / IAM 12100 / NBRC 12443 / NCIMB 10456</strain>
    </source>
</reference>
<dbReference type="PANTHER" id="PTHR11538">
    <property type="entry name" value="PHENYLALANYL-TRNA SYNTHETASE"/>
    <property type="match status" value="1"/>
</dbReference>
<proteinExistence type="inferred from homology"/>
<dbReference type="AlphaFoldDB" id="D7A232"/>
<dbReference type="PANTHER" id="PTHR11538:SF41">
    <property type="entry name" value="PHENYLALANINE--TRNA LIGASE, MITOCHONDRIAL"/>
    <property type="match status" value="1"/>
</dbReference>
<dbReference type="GO" id="GO:0000049">
    <property type="term" value="F:tRNA binding"/>
    <property type="evidence" value="ECO:0007669"/>
    <property type="project" value="InterPro"/>
</dbReference>
<keyword evidence="7 13" id="KW-0547">Nucleotide-binding</keyword>
<dbReference type="GO" id="GO:0005524">
    <property type="term" value="F:ATP binding"/>
    <property type="evidence" value="ECO:0007669"/>
    <property type="project" value="UniProtKB-UniRule"/>
</dbReference>
<evidence type="ECO:0000256" key="6">
    <source>
        <dbReference type="ARBA" id="ARBA00022723"/>
    </source>
</evidence>
<dbReference type="KEGG" id="sno:Snov_0314"/>
<evidence type="ECO:0000256" key="5">
    <source>
        <dbReference type="ARBA" id="ARBA00022598"/>
    </source>
</evidence>
<dbReference type="EMBL" id="CP002026">
    <property type="protein sequence ID" value="ADH87648.1"/>
    <property type="molecule type" value="Genomic_DNA"/>
</dbReference>
<keyword evidence="9 13" id="KW-0460">Magnesium</keyword>
<dbReference type="InterPro" id="IPR002319">
    <property type="entry name" value="Phenylalanyl-tRNA_Synthase"/>
</dbReference>
<dbReference type="HOGENOM" id="CLU_025086_0_1_5"/>
<evidence type="ECO:0000256" key="8">
    <source>
        <dbReference type="ARBA" id="ARBA00022840"/>
    </source>
</evidence>
<comment type="similarity">
    <text evidence="2 13">Belongs to the class-II aminoacyl-tRNA synthetase family. Phe-tRNA synthetase alpha subunit type 1 subfamily.</text>
</comment>
<dbReference type="SUPFAM" id="SSF55681">
    <property type="entry name" value="Class II aaRS and biotin synthetases"/>
    <property type="match status" value="1"/>
</dbReference>
<gene>
    <name evidence="13" type="primary">pheS</name>
    <name evidence="15" type="ordered locus">Snov_0314</name>
</gene>
<dbReference type="GO" id="GO:0006432">
    <property type="term" value="P:phenylalanyl-tRNA aminoacylation"/>
    <property type="evidence" value="ECO:0007669"/>
    <property type="project" value="UniProtKB-UniRule"/>
</dbReference>
<dbReference type="eggNOG" id="COG0016">
    <property type="taxonomic scope" value="Bacteria"/>
</dbReference>
<dbReference type="InterPro" id="IPR022911">
    <property type="entry name" value="Phe_tRNA_ligase_alpha1_bac"/>
</dbReference>
<comment type="subcellular location">
    <subcellularLocation>
        <location evidence="1 13">Cytoplasm</location>
    </subcellularLocation>
</comment>
<dbReference type="PROSITE" id="PS50862">
    <property type="entry name" value="AA_TRNA_LIGASE_II"/>
    <property type="match status" value="1"/>
</dbReference>
<sequence length="367" mass="40746">MSVAAALPDLDALERELSSAITAAADEAGLEAVRVSALGKKGSVSELLKSLGGMSPEERKTAGPAINGLRDRLNEALGARRTELKAAALTKRLETERVDVTLPVRETPAELGRVHPISQVIDELTAIFADMGFSVAEGPDIEDDFHNFTALNFPEGHPAREMHDTFYLPTKEDGSRLVLRTHTSPVQVRTMLSKKPPIRVICPGRTYRSDSDQTHTPMFHQVEGLVIDKGSNLGHLKWILEEFCKAFFEVDNVKMRFRPSFFPFTEPSMEVDIQCDRSRPGEIRFGEGSDWLEILGCGMVHPNVLKNCGLDPDEYQGFAWGMGIDRIAMLKYGMPDLRAFFEADVRWLSHYGFRPLDFPTLAGGLSN</sequence>
<dbReference type="InterPro" id="IPR004529">
    <property type="entry name" value="Phe-tRNA-synth_IIc_asu"/>
</dbReference>
<keyword evidence="16" id="KW-1185">Reference proteome</keyword>
<dbReference type="HAMAP" id="MF_00281">
    <property type="entry name" value="Phe_tRNA_synth_alpha1"/>
    <property type="match status" value="1"/>
</dbReference>
<dbReference type="InterPro" id="IPR045864">
    <property type="entry name" value="aa-tRNA-synth_II/BPL/LPL"/>
</dbReference>
<keyword evidence="8 13" id="KW-0067">ATP-binding</keyword>
<evidence type="ECO:0000313" key="16">
    <source>
        <dbReference type="Proteomes" id="UP000006633"/>
    </source>
</evidence>
<evidence type="ECO:0000256" key="10">
    <source>
        <dbReference type="ARBA" id="ARBA00022917"/>
    </source>
</evidence>
<evidence type="ECO:0000256" key="7">
    <source>
        <dbReference type="ARBA" id="ARBA00022741"/>
    </source>
</evidence>
<evidence type="ECO:0000256" key="3">
    <source>
        <dbReference type="ARBA" id="ARBA00011209"/>
    </source>
</evidence>
<dbReference type="GO" id="GO:0004826">
    <property type="term" value="F:phenylalanine-tRNA ligase activity"/>
    <property type="evidence" value="ECO:0007669"/>
    <property type="project" value="UniProtKB-UniRule"/>
</dbReference>
<dbReference type="GO" id="GO:0005737">
    <property type="term" value="C:cytoplasm"/>
    <property type="evidence" value="ECO:0007669"/>
    <property type="project" value="UniProtKB-SubCell"/>
</dbReference>
<dbReference type="Pfam" id="PF01409">
    <property type="entry name" value="tRNA-synt_2d"/>
    <property type="match status" value="1"/>
</dbReference>
<evidence type="ECO:0000256" key="1">
    <source>
        <dbReference type="ARBA" id="ARBA00004496"/>
    </source>
</evidence>
<feature type="binding site" evidence="13">
    <location>
        <position position="266"/>
    </location>
    <ligand>
        <name>Mg(2+)</name>
        <dbReference type="ChEBI" id="CHEBI:18420"/>
        <note>shared with beta subunit</note>
    </ligand>
</feature>
<dbReference type="STRING" id="639283.Snov_0314"/>
<dbReference type="GO" id="GO:0000287">
    <property type="term" value="F:magnesium ion binding"/>
    <property type="evidence" value="ECO:0007669"/>
    <property type="project" value="UniProtKB-UniRule"/>
</dbReference>
<evidence type="ECO:0000256" key="12">
    <source>
        <dbReference type="ARBA" id="ARBA00049255"/>
    </source>
</evidence>
<evidence type="ECO:0000259" key="14">
    <source>
        <dbReference type="PROSITE" id="PS50862"/>
    </source>
</evidence>
<dbReference type="Proteomes" id="UP000006633">
    <property type="component" value="Chromosome"/>
</dbReference>
<comment type="subunit">
    <text evidence="3 13">Tetramer of two alpha and two beta subunits.</text>
</comment>
<protein>
    <recommendedName>
        <fullName evidence="13">Phenylalanine--tRNA ligase alpha subunit</fullName>
        <ecNumber evidence="13">6.1.1.20</ecNumber>
    </recommendedName>
    <alternativeName>
        <fullName evidence="13">Phenylalanyl-tRNA synthetase alpha subunit</fullName>
        <shortName evidence="13">PheRS</shortName>
    </alternativeName>
</protein>
<dbReference type="InterPro" id="IPR006195">
    <property type="entry name" value="aa-tRNA-synth_II"/>
</dbReference>
<evidence type="ECO:0000256" key="4">
    <source>
        <dbReference type="ARBA" id="ARBA00022490"/>
    </source>
</evidence>
<dbReference type="OrthoDB" id="9800719at2"/>
<keyword evidence="10 13" id="KW-0648">Protein biosynthesis</keyword>
<dbReference type="NCBIfam" id="TIGR00468">
    <property type="entry name" value="pheS"/>
    <property type="match status" value="1"/>
</dbReference>
<comment type="cofactor">
    <cofactor evidence="13">
        <name>Mg(2+)</name>
        <dbReference type="ChEBI" id="CHEBI:18420"/>
    </cofactor>
    <text evidence="13">Binds 2 magnesium ions per tetramer.</text>
</comment>
<keyword evidence="4 13" id="KW-0963">Cytoplasm</keyword>
<evidence type="ECO:0000256" key="9">
    <source>
        <dbReference type="ARBA" id="ARBA00022842"/>
    </source>
</evidence>
<dbReference type="InterPro" id="IPR010978">
    <property type="entry name" value="tRNA-bd_arm"/>
</dbReference>
<feature type="domain" description="Aminoacyl-transfer RNA synthetases class-II family profile" evidence="14">
    <location>
        <begin position="127"/>
        <end position="355"/>
    </location>
</feature>
<dbReference type="InterPro" id="IPR004188">
    <property type="entry name" value="Phe-tRNA_ligase_II_N"/>
</dbReference>
<organism evidence="15 16">
    <name type="scientific">Ancylobacter novellus (strain ATCC 8093 / DSM 506 / JCM 20403 / CCM 1077 / IAM 12100 / NBRC 12443 / NCIMB 10456)</name>
    <name type="common">Starkeya novella</name>
    <dbReference type="NCBI Taxonomy" id="639283"/>
    <lineage>
        <taxon>Bacteria</taxon>
        <taxon>Pseudomonadati</taxon>
        <taxon>Pseudomonadota</taxon>
        <taxon>Alphaproteobacteria</taxon>
        <taxon>Hyphomicrobiales</taxon>
        <taxon>Xanthobacteraceae</taxon>
        <taxon>Ancylobacter</taxon>
    </lineage>
</organism>
<dbReference type="RefSeq" id="WP_013165153.1">
    <property type="nucleotide sequence ID" value="NC_014217.1"/>
</dbReference>
<keyword evidence="6 13" id="KW-0479">Metal-binding</keyword>
<evidence type="ECO:0000256" key="2">
    <source>
        <dbReference type="ARBA" id="ARBA00010207"/>
    </source>
</evidence>
<accession>D7A232</accession>
<keyword evidence="5 13" id="KW-0436">Ligase</keyword>
<keyword evidence="11 13" id="KW-0030">Aminoacyl-tRNA synthetase</keyword>
<dbReference type="CDD" id="cd00496">
    <property type="entry name" value="PheRS_alpha_core"/>
    <property type="match status" value="1"/>
</dbReference>
<evidence type="ECO:0000256" key="13">
    <source>
        <dbReference type="HAMAP-Rule" id="MF_00281"/>
    </source>
</evidence>
<evidence type="ECO:0000256" key="11">
    <source>
        <dbReference type="ARBA" id="ARBA00023146"/>
    </source>
</evidence>
<dbReference type="EC" id="6.1.1.20" evidence="13"/>
<dbReference type="Pfam" id="PF02912">
    <property type="entry name" value="Phe_tRNA-synt_N"/>
    <property type="match status" value="1"/>
</dbReference>
<evidence type="ECO:0000313" key="15">
    <source>
        <dbReference type="EMBL" id="ADH87648.1"/>
    </source>
</evidence>
<dbReference type="FunFam" id="3.30.930.10:FF:000003">
    <property type="entry name" value="Phenylalanine--tRNA ligase alpha subunit"/>
    <property type="match status" value="1"/>
</dbReference>
<name>D7A232_ANCN5</name>
<dbReference type="SUPFAM" id="SSF46589">
    <property type="entry name" value="tRNA-binding arm"/>
    <property type="match status" value="1"/>
</dbReference>
<dbReference type="Gene3D" id="3.30.930.10">
    <property type="entry name" value="Bira Bifunctional Protein, Domain 2"/>
    <property type="match status" value="1"/>
</dbReference>